<dbReference type="Pfam" id="PF00041">
    <property type="entry name" value="fn3"/>
    <property type="match status" value="6"/>
</dbReference>
<accession>A0A5N6C4N7</accession>
<dbReference type="InterPro" id="IPR003961">
    <property type="entry name" value="FN3_dom"/>
</dbReference>
<keyword evidence="2" id="KW-0326">Glycosidase</keyword>
<keyword evidence="3" id="KW-0624">Polysaccharide degradation</keyword>
<evidence type="ECO:0000256" key="3">
    <source>
        <dbReference type="ARBA" id="ARBA00023326"/>
    </source>
</evidence>
<evidence type="ECO:0000256" key="2">
    <source>
        <dbReference type="ARBA" id="ARBA00023295"/>
    </source>
</evidence>
<keyword evidence="3" id="KW-0119">Carbohydrate metabolism</keyword>
<feature type="chain" id="PRO_5024446848" description="Fibronectin type-III domain-containing protein" evidence="5">
    <location>
        <begin position="29"/>
        <end position="1883"/>
    </location>
</feature>
<feature type="domain" description="Fibronectin type-III" evidence="6">
    <location>
        <begin position="1338"/>
        <end position="1435"/>
    </location>
</feature>
<organism evidence="7 8">
    <name type="scientific">Microbispora catharanthi</name>
    <dbReference type="NCBI Taxonomy" id="1712871"/>
    <lineage>
        <taxon>Bacteria</taxon>
        <taxon>Bacillati</taxon>
        <taxon>Actinomycetota</taxon>
        <taxon>Actinomycetes</taxon>
        <taxon>Streptosporangiales</taxon>
        <taxon>Streptosporangiaceae</taxon>
        <taxon>Microbispora</taxon>
    </lineage>
</organism>
<feature type="compositionally biased region" description="Low complexity" evidence="4">
    <location>
        <begin position="1838"/>
        <end position="1848"/>
    </location>
</feature>
<dbReference type="PRINTS" id="PR00014">
    <property type="entry name" value="FNTYPEIII"/>
</dbReference>
<keyword evidence="2" id="KW-0378">Hydrolase</keyword>
<feature type="domain" description="Fibronectin type-III" evidence="6">
    <location>
        <begin position="417"/>
        <end position="507"/>
    </location>
</feature>
<dbReference type="Gene3D" id="2.60.40.10">
    <property type="entry name" value="Immunoglobulins"/>
    <property type="match status" value="6"/>
</dbReference>
<reference evidence="7 8" key="1">
    <citation type="submission" date="2019-10" db="EMBL/GenBank/DDBJ databases">
        <title>Nonomuraea sp. nov., isolated from Phyllanthus amarus.</title>
        <authorList>
            <person name="Klykleung N."/>
            <person name="Tanasupawat S."/>
        </authorList>
    </citation>
    <scope>NUCLEOTIDE SEQUENCE [LARGE SCALE GENOMIC DNA]</scope>
    <source>
        <strain evidence="7 8">CR1-09</strain>
    </source>
</reference>
<gene>
    <name evidence="7" type="ORF">FH610_000480</name>
</gene>
<dbReference type="PROSITE" id="PS50853">
    <property type="entry name" value="FN3"/>
    <property type="match status" value="6"/>
</dbReference>
<dbReference type="InterPro" id="IPR036116">
    <property type="entry name" value="FN3_sf"/>
</dbReference>
<feature type="region of interest" description="Disordered" evidence="4">
    <location>
        <begin position="1838"/>
        <end position="1883"/>
    </location>
</feature>
<dbReference type="InterPro" id="IPR013783">
    <property type="entry name" value="Ig-like_fold"/>
</dbReference>
<dbReference type="Proteomes" id="UP000313066">
    <property type="component" value="Unassembled WGS sequence"/>
</dbReference>
<proteinExistence type="predicted"/>
<dbReference type="SMART" id="SM00060">
    <property type="entry name" value="FN3"/>
    <property type="match status" value="6"/>
</dbReference>
<evidence type="ECO:0000256" key="5">
    <source>
        <dbReference type="SAM" id="SignalP"/>
    </source>
</evidence>
<dbReference type="SUPFAM" id="SSF49265">
    <property type="entry name" value="Fibronectin type III"/>
    <property type="match status" value="3"/>
</dbReference>
<dbReference type="CDD" id="cd00063">
    <property type="entry name" value="FN3"/>
    <property type="match status" value="5"/>
</dbReference>
<dbReference type="RefSeq" id="WP_139572135.1">
    <property type="nucleotide sequence ID" value="NZ_VDMA02000001.1"/>
</dbReference>
<dbReference type="GO" id="GO:0016798">
    <property type="term" value="F:hydrolase activity, acting on glycosyl bonds"/>
    <property type="evidence" value="ECO:0007669"/>
    <property type="project" value="UniProtKB-KW"/>
</dbReference>
<name>A0A5N6C4N7_9ACTN</name>
<evidence type="ECO:0000313" key="7">
    <source>
        <dbReference type="EMBL" id="KAB8187688.1"/>
    </source>
</evidence>
<feature type="domain" description="Fibronectin type-III" evidence="6">
    <location>
        <begin position="695"/>
        <end position="785"/>
    </location>
</feature>
<dbReference type="PANTHER" id="PTHR13817">
    <property type="entry name" value="TITIN"/>
    <property type="match status" value="1"/>
</dbReference>
<feature type="signal peptide" evidence="5">
    <location>
        <begin position="1"/>
        <end position="28"/>
    </location>
</feature>
<feature type="region of interest" description="Disordered" evidence="4">
    <location>
        <begin position="494"/>
        <end position="524"/>
    </location>
</feature>
<evidence type="ECO:0000313" key="8">
    <source>
        <dbReference type="Proteomes" id="UP000313066"/>
    </source>
</evidence>
<evidence type="ECO:0000256" key="1">
    <source>
        <dbReference type="ARBA" id="ARBA00022737"/>
    </source>
</evidence>
<keyword evidence="8" id="KW-1185">Reference proteome</keyword>
<feature type="compositionally biased region" description="Low complexity" evidence="4">
    <location>
        <begin position="494"/>
        <end position="509"/>
    </location>
</feature>
<comment type="caution">
    <text evidence="7">The sequence shown here is derived from an EMBL/GenBank/DDBJ whole genome shotgun (WGS) entry which is preliminary data.</text>
</comment>
<dbReference type="PANTHER" id="PTHR13817:SF151">
    <property type="entry name" value="TITIN"/>
    <property type="match status" value="1"/>
</dbReference>
<feature type="region of interest" description="Disordered" evidence="4">
    <location>
        <begin position="1425"/>
        <end position="1470"/>
    </location>
</feature>
<evidence type="ECO:0000259" key="6">
    <source>
        <dbReference type="PROSITE" id="PS50853"/>
    </source>
</evidence>
<feature type="domain" description="Fibronectin type-III" evidence="6">
    <location>
        <begin position="605"/>
        <end position="693"/>
    </location>
</feature>
<dbReference type="GO" id="GO:0000272">
    <property type="term" value="P:polysaccharide catabolic process"/>
    <property type="evidence" value="ECO:0007669"/>
    <property type="project" value="UniProtKB-KW"/>
</dbReference>
<keyword evidence="1" id="KW-0677">Repeat</keyword>
<evidence type="ECO:0000256" key="4">
    <source>
        <dbReference type="SAM" id="MobiDB-lite"/>
    </source>
</evidence>
<feature type="domain" description="Fibronectin type-III" evidence="6">
    <location>
        <begin position="510"/>
        <end position="604"/>
    </location>
</feature>
<dbReference type="SUPFAM" id="SSF69304">
    <property type="entry name" value="Tricorn protease N-terminal domain"/>
    <property type="match status" value="1"/>
</dbReference>
<keyword evidence="5" id="KW-0732">Signal</keyword>
<dbReference type="InterPro" id="IPR050964">
    <property type="entry name" value="Striated_Muscle_Regulatory"/>
</dbReference>
<feature type="domain" description="Fibronectin type-III" evidence="6">
    <location>
        <begin position="790"/>
        <end position="878"/>
    </location>
</feature>
<sequence>MINRWLRFLAALALVASALVTLPVPALAAKSAPSPPPRPAARQVASQSAAALSPAAGQYFGARVRVLSNVSIAAGATTTVKVTGVGTVPATGVSAIAINLAAKGASASGGLIVYPSDLTAAPGVTGTRYRSGVYDDGLLIVKVGSDGQIKVQNTGSSAAGVYADIHGYFTSAAGTTAGATYVPLDTARVVSKQTVAAGGTSAFTMTGTGGVPATGVAYVVFHLIVKGTASSKVIAYPSGTSIPSGSDIDYRPSSEMSNLVIAAPGSDGKIAINNDGTAALTVYADVAGYFAAPSATTAGSAAVPVTPARITNSVTVAANGTYTVSPLGVGGVPATGVSAVAVNLTAKGTAASTLRVYPSDQASPPSGGSIVYQAGDWWSNQVPVKLGADGTFVVRNAGSASVTLAVDTFAYFKKPAVPSAPTGVTATAGDSSATVSWTAPADGGASITGYTVTASPGGAKATTTGATTATVTGLTNGTAYTFTVTATNAVGTSAASASSAPVTPRSAVSPPGPPLGVTASPGDGSAVVSWRAPSDGGSPITGYTVTASPGGAKATTTGATTATVTGLTNGTAYTFTVTATNAVGTSAASAPSDPVTPGPATPPGKPFVTDVQSRDSAVEVTWTPPDTGTTGVTEYIVTASPGGATVRVSAGQTSAVLGGLSNGTAYTFTVTAVNAAGAGDPSWESDPATPVAAVAPLKPVALQVFSADRALDVQWAAPLDGGSSITGYTVTVSPGDVTVNVPAGTTVTRVTGLTNGTGYTVSVVAANAAGTSDAATADPVAPAAARPPGAPTHITATASDNGSVSVSWQPPVDPGTSAITGYTVTASPGGKTVTGTSTSATVTGLTTTTAYTFTVTATNAAGVSPPSDPTDPLLPAKSLKQAPLVLSNADLATLRTVHSDGTLVFEQPPAEIAALAVGTILYGPATQMLPQGFLGRVSQITKQNGLFIVTTTPAALADVYAAGDMWLDVPLDSGDLTFVPTAPGVRVVAPTVNGRAVRPLADGEVSPASVGWRRGSLILEVSKKIEARGKLPISAAIEAQGELTPHVKWHARFGGSNPYADFGLTGDFSFEARGKIGFAAEVSPPALELGYVEGPCFYVGGYTVICMRANVKLKFEADGSVGVTYAASWKHTFGVQCHATAASSSCDGVSSGDGGAFNKTVQAYGDANITVSTPLDLQLLVDHVVGPAAAVTPYLQLKADTTQNPWWELRLGAKLGVTLDLVAVEKDFSLFRKDDLMDYFVTLAAGGPYSGLLIVPQAATTSVREPYTFHYSVSRVPDDGPVQWSVQGDPFFATINNGGTFVSDHPGTFLVRATAPETGAHEELEAEARITVDGVFGAPRAPTIEKNWSVPTVGGVAVSWQPPTDVGASPITDYVITAQEFATRNITVAYASADATHQLLQGLTPGVEYVISVLARNSNGVGLPSEQQTFTPLDVTFPGPPSPRGLDLASSMEQPSRPDSTGAAGGMNGGTISGDGRYIVFITQGRSNLMPHDSPYYHPASRYPYIVRKDLATLQNPFVVASIEPDGLPSYTMYTDPLISRDGNVVAYTGFSYNAPSVHRGVIRDIAAGASWATEDGSDIWGVSDNGQAVIYTKGGNLYRQAKGAATQQLTTCTGSGDLQCPILSPGRGMLSGDGNRVVWSTYGADKHNHSWLYDAAAGTTKEIFPGSDVTEPIISGDGQKVALVYTPPTPAPDLGSCLVVMPLGGAAPATSNCLVKNGTDGHGDPVFLSKDGHALAYRYTVYGRDPGAHNMTSLRTYVNGATHIAGGSSSTWPAYVSIGDHNPLLPDTPDVVVYALWQQNFQTSTSSTDTTVPGLWLDFASDAAFFAQGTGAEIGETAASATSAAPARPEPLTPKPIKVHAPPPTNGDRAVPPGVAHGPTAS</sequence>
<protein>
    <recommendedName>
        <fullName evidence="6">Fibronectin type-III domain-containing protein</fullName>
    </recommendedName>
</protein>
<dbReference type="EMBL" id="VDMA02000001">
    <property type="protein sequence ID" value="KAB8187688.1"/>
    <property type="molecule type" value="Genomic_DNA"/>
</dbReference>